<dbReference type="Gene3D" id="3.40.50.2000">
    <property type="entry name" value="Glycogen Phosphorylase B"/>
    <property type="match status" value="2"/>
</dbReference>
<dbReference type="GO" id="GO:0008713">
    <property type="term" value="F:ADP-heptose-lipopolysaccharide heptosyltransferase activity"/>
    <property type="evidence" value="ECO:0007669"/>
    <property type="project" value="TreeGrafter"/>
</dbReference>
<dbReference type="PANTHER" id="PTHR30160:SF1">
    <property type="entry name" value="LIPOPOLYSACCHARIDE 1,2-N-ACETYLGLUCOSAMINETRANSFERASE-RELATED"/>
    <property type="match status" value="1"/>
</dbReference>
<keyword evidence="2 3" id="KW-0808">Transferase</keyword>
<reference evidence="3 4" key="1">
    <citation type="submission" date="2018-07" db="EMBL/GenBank/DDBJ databases">
        <title>Dyadobacter roseus sp. nov., isolated from rose rhizosphere soil.</title>
        <authorList>
            <person name="Chen L."/>
        </authorList>
    </citation>
    <scope>NUCLEOTIDE SEQUENCE [LARGE SCALE GENOMIC DNA]</scope>
    <source>
        <strain evidence="3 4">RS19</strain>
    </source>
</reference>
<evidence type="ECO:0000313" key="4">
    <source>
        <dbReference type="Proteomes" id="UP000256373"/>
    </source>
</evidence>
<keyword evidence="1" id="KW-0328">Glycosyltransferase</keyword>
<dbReference type="OrthoDB" id="9768048at2"/>
<dbReference type="PANTHER" id="PTHR30160">
    <property type="entry name" value="TETRAACYLDISACCHARIDE 4'-KINASE-RELATED"/>
    <property type="match status" value="1"/>
</dbReference>
<evidence type="ECO:0000313" key="3">
    <source>
        <dbReference type="EMBL" id="REA61283.1"/>
    </source>
</evidence>
<evidence type="ECO:0000256" key="1">
    <source>
        <dbReference type="ARBA" id="ARBA00022676"/>
    </source>
</evidence>
<name>A0A3D8YBC1_9BACT</name>
<organism evidence="3 4">
    <name type="scientific">Dyadobacter luteus</name>
    <dbReference type="NCBI Taxonomy" id="2259619"/>
    <lineage>
        <taxon>Bacteria</taxon>
        <taxon>Pseudomonadati</taxon>
        <taxon>Bacteroidota</taxon>
        <taxon>Cytophagia</taxon>
        <taxon>Cytophagales</taxon>
        <taxon>Spirosomataceae</taxon>
        <taxon>Dyadobacter</taxon>
    </lineage>
</organism>
<dbReference type="AlphaFoldDB" id="A0A3D8YBC1"/>
<sequence>MALNKILVIQTAFIGDVILATALLENLHQQFPEARIDILVRKGNEGLFDNHPFLNQVLIWKKKEGKYKSLWNMLKQIRTEQYGWVINIQRFGSTGFLTGFSKADITTGFDKNPLSFLFTNKIPHNISEGVHEVQRNHELIKTEVKTDIAGKPRLYPTTQDFEYIGQFEKKPYVCIAPASVWYTKQYTVDGWVSLINKLDPEFQIYLLGGPSDAYLAKEITEKVVNLQRIESLIGKLSFLQSAALMKGAVMNFVNDSAPMHICSAVNAPVTAVYCSTIPGFGYGPLSDNSHVVEVIEKLSCRPCGLHGHKRCPEGHFKCANDISTSQLLEVLN</sequence>
<dbReference type="SUPFAM" id="SSF53756">
    <property type="entry name" value="UDP-Glycosyltransferase/glycogen phosphorylase"/>
    <property type="match status" value="1"/>
</dbReference>
<proteinExistence type="predicted"/>
<dbReference type="RefSeq" id="WP_115831257.1">
    <property type="nucleotide sequence ID" value="NZ_QNUL01000008.1"/>
</dbReference>
<dbReference type="Pfam" id="PF01075">
    <property type="entry name" value="Glyco_transf_9"/>
    <property type="match status" value="1"/>
</dbReference>
<dbReference type="InterPro" id="IPR002201">
    <property type="entry name" value="Glyco_trans_9"/>
</dbReference>
<dbReference type="InterPro" id="IPR051199">
    <property type="entry name" value="LPS_LOS_Heptosyltrfase"/>
</dbReference>
<protein>
    <submittedName>
        <fullName evidence="3">Glycosyltransferase family 9 protein</fullName>
    </submittedName>
</protein>
<dbReference type="CDD" id="cd03789">
    <property type="entry name" value="GT9_LPS_heptosyltransferase"/>
    <property type="match status" value="1"/>
</dbReference>
<dbReference type="GO" id="GO:0009244">
    <property type="term" value="P:lipopolysaccharide core region biosynthetic process"/>
    <property type="evidence" value="ECO:0007669"/>
    <property type="project" value="TreeGrafter"/>
</dbReference>
<accession>A0A3D8YBC1</accession>
<dbReference type="GO" id="GO:0005829">
    <property type="term" value="C:cytosol"/>
    <property type="evidence" value="ECO:0007669"/>
    <property type="project" value="TreeGrafter"/>
</dbReference>
<dbReference type="Proteomes" id="UP000256373">
    <property type="component" value="Unassembled WGS sequence"/>
</dbReference>
<gene>
    <name evidence="3" type="ORF">DSL64_12610</name>
</gene>
<dbReference type="EMBL" id="QNUL01000008">
    <property type="protein sequence ID" value="REA61283.1"/>
    <property type="molecule type" value="Genomic_DNA"/>
</dbReference>
<keyword evidence="4" id="KW-1185">Reference proteome</keyword>
<evidence type="ECO:0000256" key="2">
    <source>
        <dbReference type="ARBA" id="ARBA00022679"/>
    </source>
</evidence>
<comment type="caution">
    <text evidence="3">The sequence shown here is derived from an EMBL/GenBank/DDBJ whole genome shotgun (WGS) entry which is preliminary data.</text>
</comment>